<gene>
    <name evidence="4" type="ORF">DIZ79_11630</name>
</gene>
<keyword evidence="2" id="KW-0472">Membrane</keyword>
<dbReference type="PANTHER" id="PTHR30069:SF53">
    <property type="entry name" value="COLICIN I RECEPTOR-RELATED"/>
    <property type="match status" value="1"/>
</dbReference>
<dbReference type="Gene3D" id="2.170.130.10">
    <property type="entry name" value="TonB-dependent receptor, plug domain"/>
    <property type="match status" value="1"/>
</dbReference>
<keyword evidence="2" id="KW-0812">Transmembrane</keyword>
<keyword evidence="2" id="KW-0813">Transport</keyword>
<proteinExistence type="inferred from homology"/>
<evidence type="ECO:0000259" key="3">
    <source>
        <dbReference type="Pfam" id="PF07715"/>
    </source>
</evidence>
<sequence>MSKRQPLYYLVAMLVIGAFFAGQVIAETEFADLESSLDDEELLFGDIPSVFSASKYEQKVTEAPARISIVTADEIQRYGHRTLMDVLNTLPGFQTSYDRNYSYTGARGFGVPGDFNTRILMLVDGHRINENIFDGVVPDRGFVVDIDLIDRVEVVRGPASSLYGSSAFFGVINVITKRGRDLQGAEVSVATGSQESYQGRISYGERFDNGFEMLLSASGYDSEGDDRLYYPEFDDPASNNGIAENVDDANNRNLYAKLSYGDFTLSGVYEEYEKGVPTASYETLFNDSRTRTWEGRVYLDLKYQLTWSTILVQSS</sequence>
<comment type="caution">
    <text evidence="4">The sequence shown here is derived from an EMBL/GenBank/DDBJ whole genome shotgun (WGS) entry which is preliminary data.</text>
</comment>
<comment type="subcellular location">
    <subcellularLocation>
        <location evidence="2">Cell outer membrane</location>
        <topology evidence="2">Multi-pass membrane protein</topology>
    </subcellularLocation>
</comment>
<dbReference type="Proteomes" id="UP000255508">
    <property type="component" value="Unassembled WGS sequence"/>
</dbReference>
<dbReference type="InterPro" id="IPR037066">
    <property type="entry name" value="Plug_dom_sf"/>
</dbReference>
<reference evidence="4 5" key="1">
    <citation type="journal article" date="2018" name="ISME J.">
        <title>Endosymbiont genomes yield clues of tubeworm success.</title>
        <authorList>
            <person name="Li Y."/>
            <person name="Liles M.R."/>
            <person name="Halanych K.M."/>
        </authorList>
    </citation>
    <scope>NUCLEOTIDE SEQUENCE [LARGE SCALE GENOMIC DNA]</scope>
    <source>
        <strain evidence="4">A1422</strain>
    </source>
</reference>
<keyword evidence="2" id="KW-1134">Transmembrane beta strand</keyword>
<evidence type="ECO:0000313" key="5">
    <source>
        <dbReference type="Proteomes" id="UP000255508"/>
    </source>
</evidence>
<accession>A0A370DX95</accession>
<dbReference type="PANTHER" id="PTHR30069">
    <property type="entry name" value="TONB-DEPENDENT OUTER MEMBRANE RECEPTOR"/>
    <property type="match status" value="1"/>
</dbReference>
<dbReference type="GO" id="GO:0015344">
    <property type="term" value="F:siderophore uptake transmembrane transporter activity"/>
    <property type="evidence" value="ECO:0007669"/>
    <property type="project" value="TreeGrafter"/>
</dbReference>
<dbReference type="PROSITE" id="PS52016">
    <property type="entry name" value="TONB_DEPENDENT_REC_3"/>
    <property type="match status" value="1"/>
</dbReference>
<name>A0A370DX95_9GAMM</name>
<protein>
    <recommendedName>
        <fullName evidence="3">TonB-dependent receptor plug domain-containing protein</fullName>
    </recommendedName>
</protein>
<comment type="similarity">
    <text evidence="2">Belongs to the TonB-dependent receptor family.</text>
</comment>
<feature type="domain" description="TonB-dependent receptor plug" evidence="3">
    <location>
        <begin position="60"/>
        <end position="171"/>
    </location>
</feature>
<dbReference type="GO" id="GO:0009279">
    <property type="term" value="C:cell outer membrane"/>
    <property type="evidence" value="ECO:0007669"/>
    <property type="project" value="UniProtKB-SubCell"/>
</dbReference>
<dbReference type="GO" id="GO:0044718">
    <property type="term" value="P:siderophore transmembrane transport"/>
    <property type="evidence" value="ECO:0007669"/>
    <property type="project" value="TreeGrafter"/>
</dbReference>
<dbReference type="SUPFAM" id="SSF56935">
    <property type="entry name" value="Porins"/>
    <property type="match status" value="1"/>
</dbReference>
<evidence type="ECO:0000313" key="4">
    <source>
        <dbReference type="EMBL" id="RDH89571.1"/>
    </source>
</evidence>
<evidence type="ECO:0000256" key="2">
    <source>
        <dbReference type="PROSITE-ProRule" id="PRU01360"/>
    </source>
</evidence>
<keyword evidence="1" id="KW-0732">Signal</keyword>
<organism evidence="4 5">
    <name type="scientific">endosymbiont of Lamellibrachia luymesi</name>
    <dbReference type="NCBI Taxonomy" id="2200907"/>
    <lineage>
        <taxon>Bacteria</taxon>
        <taxon>Pseudomonadati</taxon>
        <taxon>Pseudomonadota</taxon>
        <taxon>Gammaproteobacteria</taxon>
        <taxon>sulfur-oxidizing symbionts</taxon>
    </lineage>
</organism>
<keyword evidence="2" id="KW-0998">Cell outer membrane</keyword>
<dbReference type="InterPro" id="IPR039426">
    <property type="entry name" value="TonB-dep_rcpt-like"/>
</dbReference>
<dbReference type="AlphaFoldDB" id="A0A370DX95"/>
<evidence type="ECO:0000256" key="1">
    <source>
        <dbReference type="ARBA" id="ARBA00022729"/>
    </source>
</evidence>
<dbReference type="InterPro" id="IPR012910">
    <property type="entry name" value="Plug_dom"/>
</dbReference>
<dbReference type="Pfam" id="PF07715">
    <property type="entry name" value="Plug"/>
    <property type="match status" value="1"/>
</dbReference>
<dbReference type="EMBL" id="QFXD01000211">
    <property type="protein sequence ID" value="RDH89571.1"/>
    <property type="molecule type" value="Genomic_DNA"/>
</dbReference>